<dbReference type="EMBL" id="JBDJPC010000002">
    <property type="protein sequence ID" value="KAL1514384.1"/>
    <property type="molecule type" value="Genomic_DNA"/>
</dbReference>
<organism evidence="1 2">
    <name type="scientific">Hypothenemus hampei</name>
    <name type="common">Coffee berry borer</name>
    <dbReference type="NCBI Taxonomy" id="57062"/>
    <lineage>
        <taxon>Eukaryota</taxon>
        <taxon>Metazoa</taxon>
        <taxon>Ecdysozoa</taxon>
        <taxon>Arthropoda</taxon>
        <taxon>Hexapoda</taxon>
        <taxon>Insecta</taxon>
        <taxon>Pterygota</taxon>
        <taxon>Neoptera</taxon>
        <taxon>Endopterygota</taxon>
        <taxon>Coleoptera</taxon>
        <taxon>Polyphaga</taxon>
        <taxon>Cucujiformia</taxon>
        <taxon>Curculionidae</taxon>
        <taxon>Scolytinae</taxon>
        <taxon>Hypothenemus</taxon>
    </lineage>
</organism>
<comment type="caution">
    <text evidence="1">The sequence shown here is derived from an EMBL/GenBank/DDBJ whole genome shotgun (WGS) entry which is preliminary data.</text>
</comment>
<dbReference type="Proteomes" id="UP001566132">
    <property type="component" value="Unassembled WGS sequence"/>
</dbReference>
<sequence>MAGVSFSFAHPVCRSGSKDLPELKFFKDIICPDPETIKQPNNQNEEVEMDQEEECDCIEVDCEKLHV</sequence>
<name>A0ABD1FBQ3_HYPHA</name>
<accession>A0ABD1FBQ3</accession>
<keyword evidence="2" id="KW-1185">Reference proteome</keyword>
<evidence type="ECO:0000313" key="2">
    <source>
        <dbReference type="Proteomes" id="UP001566132"/>
    </source>
</evidence>
<evidence type="ECO:0000313" key="1">
    <source>
        <dbReference type="EMBL" id="KAL1514384.1"/>
    </source>
</evidence>
<proteinExistence type="predicted"/>
<protein>
    <submittedName>
        <fullName evidence="1">Uncharacterized protein</fullName>
    </submittedName>
</protein>
<gene>
    <name evidence="1" type="ORF">ABEB36_003651</name>
</gene>
<dbReference type="AlphaFoldDB" id="A0ABD1FBQ3"/>
<reference evidence="1 2" key="1">
    <citation type="submission" date="2024-05" db="EMBL/GenBank/DDBJ databases">
        <title>Genetic variation in Jamaican populations of the coffee berry borer (Hypothenemus hampei).</title>
        <authorList>
            <person name="Errbii M."/>
            <person name="Myrie A."/>
        </authorList>
    </citation>
    <scope>NUCLEOTIDE SEQUENCE [LARGE SCALE GENOMIC DNA]</scope>
    <source>
        <strain evidence="1">JA-Hopewell-2020-01-JO</strain>
        <tissue evidence="1">Whole body</tissue>
    </source>
</reference>